<organism evidence="1 2">
    <name type="scientific">Bauhinia variegata</name>
    <name type="common">Purple orchid tree</name>
    <name type="synonym">Phanera variegata</name>
    <dbReference type="NCBI Taxonomy" id="167791"/>
    <lineage>
        <taxon>Eukaryota</taxon>
        <taxon>Viridiplantae</taxon>
        <taxon>Streptophyta</taxon>
        <taxon>Embryophyta</taxon>
        <taxon>Tracheophyta</taxon>
        <taxon>Spermatophyta</taxon>
        <taxon>Magnoliopsida</taxon>
        <taxon>eudicotyledons</taxon>
        <taxon>Gunneridae</taxon>
        <taxon>Pentapetalae</taxon>
        <taxon>rosids</taxon>
        <taxon>fabids</taxon>
        <taxon>Fabales</taxon>
        <taxon>Fabaceae</taxon>
        <taxon>Cercidoideae</taxon>
        <taxon>Cercideae</taxon>
        <taxon>Bauhiniinae</taxon>
        <taxon>Bauhinia</taxon>
    </lineage>
</organism>
<dbReference type="Proteomes" id="UP000828941">
    <property type="component" value="Chromosome 7"/>
</dbReference>
<reference evidence="1 2" key="1">
    <citation type="journal article" date="2022" name="DNA Res.">
        <title>Chromosomal-level genome assembly of the orchid tree Bauhinia variegata (Leguminosae; Cercidoideae) supports the allotetraploid origin hypothesis of Bauhinia.</title>
        <authorList>
            <person name="Zhong Y."/>
            <person name="Chen Y."/>
            <person name="Zheng D."/>
            <person name="Pang J."/>
            <person name="Liu Y."/>
            <person name="Luo S."/>
            <person name="Meng S."/>
            <person name="Qian L."/>
            <person name="Wei D."/>
            <person name="Dai S."/>
            <person name="Zhou R."/>
        </authorList>
    </citation>
    <scope>NUCLEOTIDE SEQUENCE [LARGE SCALE GENOMIC DNA]</scope>
    <source>
        <strain evidence="1">BV-YZ2020</strain>
    </source>
</reference>
<evidence type="ECO:0000313" key="1">
    <source>
        <dbReference type="EMBL" id="KAI4333180.1"/>
    </source>
</evidence>
<gene>
    <name evidence="1" type="ORF">L6164_018018</name>
</gene>
<accession>A0ACB9NAH7</accession>
<comment type="caution">
    <text evidence="1">The sequence shown here is derived from an EMBL/GenBank/DDBJ whole genome shotgun (WGS) entry which is preliminary data.</text>
</comment>
<proteinExistence type="predicted"/>
<sequence>MAVSGKAALLLCLLSLATLLAGTESAQPSHFTIPFNRSSFPAGFVFGAGSAAYQSEGAANIDGRGPSIWDTFAKRHPEKIEDGSNADVADDFYHQYKGDIKLMKKIGLESFRFSISWPRIFPNGKGKVNDLGVKFYNNLINELLSNGITPFVTIFHWDLPQALEDEYGGFLSPKIVPDFRDFAEFCFKTFGDRVKNWATINEPFIFSVNGYNSGTKAPGRCSNYVGKCTAGNSATEPYIVGHNLLLAHAAAVRVYKTKYQGYQKGQIGITLVTHWFEPKSNTTASREAADRALEHFFGWFADPITYGDYPQGMKSSIENSPLASNVNKSYYADIRATLTSARNGLAIGTPTVLSWLYIYPKGLQKLMVYVKEKYNNPPIYVNENGVGEANNETKPIKEALKDGIRIRSYDGHLRSLLQAIKEGVNVKGYYAWSFFDDYEWDTGYKVRFGIVYVDFKNKAKRYLKYSAYWLKNFLLK</sequence>
<keyword evidence="2" id="KW-1185">Reference proteome</keyword>
<evidence type="ECO:0000313" key="2">
    <source>
        <dbReference type="Proteomes" id="UP000828941"/>
    </source>
</evidence>
<protein>
    <submittedName>
        <fullName evidence="1">Uncharacterized protein</fullName>
    </submittedName>
</protein>
<dbReference type="EMBL" id="CM039432">
    <property type="protein sequence ID" value="KAI4333180.1"/>
    <property type="molecule type" value="Genomic_DNA"/>
</dbReference>
<name>A0ACB9NAH7_BAUVA</name>